<keyword evidence="2" id="KW-0677">Repeat</keyword>
<dbReference type="Pfam" id="PF00093">
    <property type="entry name" value="VWC"/>
    <property type="match status" value="2"/>
</dbReference>
<dbReference type="InterPro" id="IPR001007">
    <property type="entry name" value="VWF_dom"/>
</dbReference>
<proteinExistence type="predicted"/>
<name>A0ABQ9DDK5_9PASS</name>
<evidence type="ECO:0000256" key="2">
    <source>
        <dbReference type="ARBA" id="ARBA00022737"/>
    </source>
</evidence>
<organism evidence="7 8">
    <name type="scientific">Willisornis vidua</name>
    <name type="common">Xingu scale-backed antbird</name>
    <dbReference type="NCBI Taxonomy" id="1566151"/>
    <lineage>
        <taxon>Eukaryota</taxon>
        <taxon>Metazoa</taxon>
        <taxon>Chordata</taxon>
        <taxon>Craniata</taxon>
        <taxon>Vertebrata</taxon>
        <taxon>Euteleostomi</taxon>
        <taxon>Archelosauria</taxon>
        <taxon>Archosauria</taxon>
        <taxon>Dinosauria</taxon>
        <taxon>Saurischia</taxon>
        <taxon>Theropoda</taxon>
        <taxon>Coelurosauria</taxon>
        <taxon>Aves</taxon>
        <taxon>Neognathae</taxon>
        <taxon>Neoaves</taxon>
        <taxon>Telluraves</taxon>
        <taxon>Australaves</taxon>
        <taxon>Passeriformes</taxon>
        <taxon>Thamnophilidae</taxon>
        <taxon>Willisornis</taxon>
    </lineage>
</organism>
<dbReference type="SMART" id="SM00181">
    <property type="entry name" value="EGF"/>
    <property type="match status" value="5"/>
</dbReference>
<gene>
    <name evidence="7" type="ORF">WISP_55732</name>
</gene>
<evidence type="ECO:0000313" key="8">
    <source>
        <dbReference type="Proteomes" id="UP001145742"/>
    </source>
</evidence>
<feature type="domain" description="VWFC" evidence="6">
    <location>
        <begin position="140"/>
        <end position="198"/>
    </location>
</feature>
<dbReference type="SUPFAM" id="SSF57603">
    <property type="entry name" value="FnI-like domain"/>
    <property type="match status" value="1"/>
</dbReference>
<dbReference type="InterPro" id="IPR009030">
    <property type="entry name" value="Growth_fac_rcpt_cys_sf"/>
</dbReference>
<evidence type="ECO:0000256" key="5">
    <source>
        <dbReference type="SAM" id="SignalP"/>
    </source>
</evidence>
<dbReference type="SMART" id="SM00214">
    <property type="entry name" value="VWC"/>
    <property type="match status" value="2"/>
</dbReference>
<dbReference type="InterPro" id="IPR039005">
    <property type="entry name" value="CSPG_rpt"/>
</dbReference>
<feature type="signal peptide" evidence="5">
    <location>
        <begin position="1"/>
        <end position="16"/>
    </location>
</feature>
<evidence type="ECO:0000256" key="1">
    <source>
        <dbReference type="ARBA" id="ARBA00022729"/>
    </source>
</evidence>
<dbReference type="EMBL" id="WHWB01033555">
    <property type="protein sequence ID" value="KAJ7419120.1"/>
    <property type="molecule type" value="Genomic_DNA"/>
</dbReference>
<feature type="chain" id="PRO_5046930628" description="VWFC domain-containing protein" evidence="5">
    <location>
        <begin position="17"/>
        <end position="887"/>
    </location>
</feature>
<reference evidence="7" key="1">
    <citation type="submission" date="2019-10" db="EMBL/GenBank/DDBJ databases">
        <authorList>
            <person name="Soares A.E.R."/>
            <person name="Aleixo A."/>
            <person name="Schneider P."/>
            <person name="Miyaki C.Y."/>
            <person name="Schneider M.P."/>
            <person name="Mello C."/>
            <person name="Vasconcelos A.T.R."/>
        </authorList>
    </citation>
    <scope>NUCLEOTIDE SEQUENCE</scope>
    <source>
        <tissue evidence="7">Muscle</tissue>
    </source>
</reference>
<dbReference type="PROSITE" id="PS01208">
    <property type="entry name" value="VWFC_1"/>
    <property type="match status" value="1"/>
</dbReference>
<dbReference type="Pfam" id="PF16184">
    <property type="entry name" value="Cadherin_3"/>
    <property type="match status" value="2"/>
</dbReference>
<accession>A0ABQ9DDK5</accession>
<dbReference type="SMART" id="SM00261">
    <property type="entry name" value="FU"/>
    <property type="match status" value="9"/>
</dbReference>
<evidence type="ECO:0000256" key="4">
    <source>
        <dbReference type="PROSITE-ProRule" id="PRU01201"/>
    </source>
</evidence>
<dbReference type="PROSITE" id="PS50184">
    <property type="entry name" value="VWFC_2"/>
    <property type="match status" value="2"/>
</dbReference>
<keyword evidence="8" id="KW-1185">Reference proteome</keyword>
<dbReference type="InterPro" id="IPR051561">
    <property type="entry name" value="FRAS1_ECM"/>
</dbReference>
<dbReference type="PROSITE" id="PS51854">
    <property type="entry name" value="CSPG"/>
    <property type="match status" value="1"/>
</dbReference>
<sequence>MSIFLILLLGTMEKSGIILLEIFVWNGTEWKPDSCQDCHCQGTVVTCEPTVCRAPQCDFQKGEVLQIAPNRCCPECASGQEGFCRHEGQIHSDEVVALSPGKCCPECAPKPCLVSGRAFQGEELLEVDGKCCPECRSPRGYCVYRGHTKADGAAWAEGPCRQCECQAGVVTCFQRSCPPCPRGSLALEVKGDCCLRCQPGGCHPDCVTCSGASDHCDMCQDPRKLLQDGRCVERCELGFYQHGGTCRACHESCSSCWGAAENNCLSCRDMSQVLKEGLCVASCGQGFYPKDGTCTACHSSCSTCEGPLATQCTSCSFPLALQQGQCLQGCGEGFYQHHNVCKECHSSCASCLGNSSWECTACLDSHVLLEGSCLPECPPGLFGRRGRCSGCHPSCRTCTGEGPLACSSCPRSLVLSQRGSCAPGCAPGHYSDHSGTCRPCSSQCWSCDSASSCTSCRDPAKVLLFGECQDESCAQQYYLDFSSKTCRECDWSCNACKGPQSTDCLQCMEGHVLHQGACVEQCPAAFYQEADTCQRCEQHCLQCHQAGECSLCQAPFFLLGTHCVPKCGDRYYADHAKHKCTACPPGCLECDSDSLCHLCDSTTFLKNHICVSACGQGFFGNAQTRQCEEAREHPLRLRASSALSVGIGGVEPLALRVCDAGSAPGQLLLHVGSVPSNGRLVLVLGGQERPLSPGDHFSCRDLQERRVRFVHSADRARKGEFSLKVSDEQSFSHSEVINIQAFSTQASILTQSPNFSNHLRAAFVFQAPSVFRNEPLLVGRGEMGRITEELLGVRDSDNPQDVVLVVVEPPRHGQLLRAPGDSPVHSFPLGDLAGGRLRYAHDGSASRDDALLLQVSDGYHFQNVLFLISIAPQVCAGIGALAGKLKL</sequence>
<protein>
    <recommendedName>
        <fullName evidence="6">VWFC domain-containing protein</fullName>
    </recommendedName>
</protein>
<dbReference type="Proteomes" id="UP001145742">
    <property type="component" value="Unassembled WGS sequence"/>
</dbReference>
<comment type="caution">
    <text evidence="7">The sequence shown here is derived from an EMBL/GenBank/DDBJ whole genome shotgun (WGS) entry which is preliminary data.</text>
</comment>
<dbReference type="PANTHER" id="PTHR45739:SF1">
    <property type="entry name" value="EXTRACELLULAR MATRIX ORGANIZING PROTEIN FRAS1"/>
    <property type="match status" value="1"/>
</dbReference>
<feature type="domain" description="VWFC" evidence="6">
    <location>
        <begin position="26"/>
        <end position="77"/>
    </location>
</feature>
<evidence type="ECO:0000256" key="3">
    <source>
        <dbReference type="ARBA" id="ARBA00023180"/>
    </source>
</evidence>
<dbReference type="Gene3D" id="2.10.220.10">
    <property type="entry name" value="Hormone Receptor, Insulin-like Growth Factor Receptor 1, Chain A, domain 2"/>
    <property type="match status" value="6"/>
</dbReference>
<dbReference type="CDD" id="cd00064">
    <property type="entry name" value="FU"/>
    <property type="match status" value="5"/>
</dbReference>
<evidence type="ECO:0000259" key="6">
    <source>
        <dbReference type="PROSITE" id="PS50184"/>
    </source>
</evidence>
<dbReference type="InterPro" id="IPR000742">
    <property type="entry name" value="EGF"/>
</dbReference>
<dbReference type="PANTHER" id="PTHR45739">
    <property type="entry name" value="MATRIX PROTEIN, PUTATIVE-RELATED"/>
    <property type="match status" value="1"/>
</dbReference>
<dbReference type="Gene3D" id="6.20.200.20">
    <property type="match status" value="2"/>
</dbReference>
<keyword evidence="3" id="KW-0325">Glycoprotein</keyword>
<dbReference type="SUPFAM" id="SSF57184">
    <property type="entry name" value="Growth factor receptor domain"/>
    <property type="match status" value="3"/>
</dbReference>
<evidence type="ECO:0000313" key="7">
    <source>
        <dbReference type="EMBL" id="KAJ7419120.1"/>
    </source>
</evidence>
<feature type="repeat" description="CSPG" evidence="4">
    <location>
        <begin position="767"/>
        <end position="856"/>
    </location>
</feature>
<keyword evidence="1 5" id="KW-0732">Signal</keyword>
<dbReference type="InterPro" id="IPR006212">
    <property type="entry name" value="Furin_repeat"/>
</dbReference>